<dbReference type="PANTHER" id="PTHR10584">
    <property type="entry name" value="SUGAR KINASE"/>
    <property type="match status" value="1"/>
</dbReference>
<dbReference type="InterPro" id="IPR011611">
    <property type="entry name" value="PfkB_dom"/>
</dbReference>
<keyword evidence="2 4" id="KW-0418">Kinase</keyword>
<keyword evidence="1 4" id="KW-0808">Transferase</keyword>
<dbReference type="RefSeq" id="WP_033246168.1">
    <property type="nucleotide sequence ID" value="NZ_JBIRUQ010000001.1"/>
</dbReference>
<sequence length="503" mass="54428">MSPTDDTAIVAIRNILTRLCKRSGLSPDRLTTTEIDTTPLLDLPVIRRYAATHGITRTAAVLPVVREHARRLPPTHRVITDAELSLGLLRDTETTGVDPDDLYSQDLGDRREYLSAHWRRLHEIADAEAIPPTPTVRSLRATPERRAFTALAALLVTGNVYTDSQPLRGTDRHRSTGRIGTLTVVGDAVMDHIYQVDAVPGARAYAHGMFKSGPGGKGLNCVVAAARLGIDVRFVSAVGDDDAGRRIRDYLRSENIDTSLVEVVPNAATPITALIIDRAGLSGTITCTVDRTRLTGDELGTSGVRTALAESDAVLITLEPPLPVIEQTLATLNSLPERPMVLVTAASVETPRLLYPYLSSIDYLIGSTRELDFLIPEVAAQSGADIAHLLQMLGARAVCVVEDFGCTVRSDLLRLDIPRFQAAALTDVPGSRSAFTGALIYRLLSKRRIPDPSSSTAHYADEQDFTWATAAMVATQNFSGDIPGAMPPVDEVDRIIRLAADRH</sequence>
<keyword evidence="5" id="KW-1185">Reference proteome</keyword>
<organism evidence="4 5">
    <name type="scientific">Nocardia carnea</name>
    <dbReference type="NCBI Taxonomy" id="37328"/>
    <lineage>
        <taxon>Bacteria</taxon>
        <taxon>Bacillati</taxon>
        <taxon>Actinomycetota</taxon>
        <taxon>Actinomycetes</taxon>
        <taxon>Mycobacteriales</taxon>
        <taxon>Nocardiaceae</taxon>
        <taxon>Nocardia</taxon>
    </lineage>
</organism>
<dbReference type="EC" id="2.7.1.-" evidence="4"/>
<comment type="caution">
    <text evidence="4">The sequence shown here is derived from an EMBL/GenBank/DDBJ whole genome shotgun (WGS) entry which is preliminary data.</text>
</comment>
<dbReference type="GeneID" id="93505241"/>
<evidence type="ECO:0000256" key="2">
    <source>
        <dbReference type="ARBA" id="ARBA00022777"/>
    </source>
</evidence>
<name>A0ABW7TI01_9NOCA</name>
<evidence type="ECO:0000313" key="4">
    <source>
        <dbReference type="EMBL" id="MFI1460646.1"/>
    </source>
</evidence>
<gene>
    <name evidence="4" type="ORF">ACH4WX_07970</name>
</gene>
<dbReference type="SUPFAM" id="SSF53613">
    <property type="entry name" value="Ribokinase-like"/>
    <property type="match status" value="1"/>
</dbReference>
<dbReference type="Pfam" id="PF00294">
    <property type="entry name" value="PfkB"/>
    <property type="match status" value="1"/>
</dbReference>
<dbReference type="PANTHER" id="PTHR10584:SF166">
    <property type="entry name" value="RIBOKINASE"/>
    <property type="match status" value="1"/>
</dbReference>
<feature type="domain" description="Carbohydrate kinase PfkB" evidence="3">
    <location>
        <begin position="182"/>
        <end position="446"/>
    </location>
</feature>
<dbReference type="Gene3D" id="3.40.1190.20">
    <property type="match status" value="1"/>
</dbReference>
<dbReference type="GO" id="GO:0016301">
    <property type="term" value="F:kinase activity"/>
    <property type="evidence" value="ECO:0007669"/>
    <property type="project" value="UniProtKB-KW"/>
</dbReference>
<dbReference type="Proteomes" id="UP001611263">
    <property type="component" value="Unassembled WGS sequence"/>
</dbReference>
<protein>
    <submittedName>
        <fullName evidence="4">Carbohydrate kinase family protein</fullName>
        <ecNumber evidence="4">2.7.1.-</ecNumber>
    </submittedName>
</protein>
<dbReference type="InterPro" id="IPR029056">
    <property type="entry name" value="Ribokinase-like"/>
</dbReference>
<evidence type="ECO:0000256" key="1">
    <source>
        <dbReference type="ARBA" id="ARBA00022679"/>
    </source>
</evidence>
<evidence type="ECO:0000259" key="3">
    <source>
        <dbReference type="Pfam" id="PF00294"/>
    </source>
</evidence>
<reference evidence="4 5" key="1">
    <citation type="submission" date="2024-10" db="EMBL/GenBank/DDBJ databases">
        <title>The Natural Products Discovery Center: Release of the First 8490 Sequenced Strains for Exploring Actinobacteria Biosynthetic Diversity.</title>
        <authorList>
            <person name="Kalkreuter E."/>
            <person name="Kautsar S.A."/>
            <person name="Yang D."/>
            <person name="Bader C.D."/>
            <person name="Teijaro C.N."/>
            <person name="Fluegel L."/>
            <person name="Davis C.M."/>
            <person name="Simpson J.R."/>
            <person name="Lauterbach L."/>
            <person name="Steele A.D."/>
            <person name="Gui C."/>
            <person name="Meng S."/>
            <person name="Li G."/>
            <person name="Viehrig K."/>
            <person name="Ye F."/>
            <person name="Su P."/>
            <person name="Kiefer A.F."/>
            <person name="Nichols A."/>
            <person name="Cepeda A.J."/>
            <person name="Yan W."/>
            <person name="Fan B."/>
            <person name="Jiang Y."/>
            <person name="Adhikari A."/>
            <person name="Zheng C.-J."/>
            <person name="Schuster L."/>
            <person name="Cowan T.M."/>
            <person name="Smanski M.J."/>
            <person name="Chevrette M.G."/>
            <person name="De Carvalho L.P.S."/>
            <person name="Shen B."/>
        </authorList>
    </citation>
    <scope>NUCLEOTIDE SEQUENCE [LARGE SCALE GENOMIC DNA]</scope>
    <source>
        <strain evidence="4 5">NPDC020568</strain>
    </source>
</reference>
<accession>A0ABW7TI01</accession>
<evidence type="ECO:0000313" key="5">
    <source>
        <dbReference type="Proteomes" id="UP001611263"/>
    </source>
</evidence>
<proteinExistence type="predicted"/>
<dbReference type="EMBL" id="JBIRUQ010000001">
    <property type="protein sequence ID" value="MFI1460646.1"/>
    <property type="molecule type" value="Genomic_DNA"/>
</dbReference>